<comment type="caution">
    <text evidence="2">The sequence shown here is derived from an EMBL/GenBank/DDBJ whole genome shotgun (WGS) entry which is preliminary data.</text>
</comment>
<dbReference type="PANTHER" id="PTHR36607:SF23">
    <property type="entry name" value="AMINOTRANSFERASE-LIKE PLANT MOBILE DOMAIN-CONTAINING PROTEIN"/>
    <property type="match status" value="1"/>
</dbReference>
<keyword evidence="3" id="KW-1185">Reference proteome</keyword>
<name>A0A9Q1JVS0_9CARY</name>
<dbReference type="PANTHER" id="PTHR36607">
    <property type="entry name" value="1,2-DIHYDROXY-3-KETO-5-METHYLTHIOPENTENE DIOXYGENASE 4"/>
    <property type="match status" value="1"/>
</dbReference>
<evidence type="ECO:0000313" key="3">
    <source>
        <dbReference type="Proteomes" id="UP001153076"/>
    </source>
</evidence>
<keyword evidence="1" id="KW-0472">Membrane</keyword>
<feature type="transmembrane region" description="Helical" evidence="1">
    <location>
        <begin position="107"/>
        <end position="126"/>
    </location>
</feature>
<sequence>MGNLNVIAEGELAAFSTFWLSRFFFALWQGRPETFVMAALTASGQGISLALTVLGYIYHGLQEVVSHRDHPDKANKIFPSHYVIGWLAKFFHCLYHHSPDSDCPGDFLILFVMLGCLVANFHYPMLDMFAMMGDIFFLKASSYHDDSHNGRDIIDMGLPDEDFKFLFSIWSSILPPNQLAYQFGFDQGVPSNRLSFIRAL</sequence>
<keyword evidence="1" id="KW-1133">Transmembrane helix</keyword>
<dbReference type="AlphaFoldDB" id="A0A9Q1JVS0"/>
<dbReference type="EMBL" id="JAKOGI010000649">
    <property type="protein sequence ID" value="KAJ8431974.1"/>
    <property type="molecule type" value="Genomic_DNA"/>
</dbReference>
<gene>
    <name evidence="2" type="ORF">Cgig2_027000</name>
</gene>
<feature type="transmembrane region" description="Helical" evidence="1">
    <location>
        <begin position="35"/>
        <end position="58"/>
    </location>
</feature>
<accession>A0A9Q1JVS0</accession>
<organism evidence="2 3">
    <name type="scientific">Carnegiea gigantea</name>
    <dbReference type="NCBI Taxonomy" id="171969"/>
    <lineage>
        <taxon>Eukaryota</taxon>
        <taxon>Viridiplantae</taxon>
        <taxon>Streptophyta</taxon>
        <taxon>Embryophyta</taxon>
        <taxon>Tracheophyta</taxon>
        <taxon>Spermatophyta</taxon>
        <taxon>Magnoliopsida</taxon>
        <taxon>eudicotyledons</taxon>
        <taxon>Gunneridae</taxon>
        <taxon>Pentapetalae</taxon>
        <taxon>Caryophyllales</taxon>
        <taxon>Cactineae</taxon>
        <taxon>Cactaceae</taxon>
        <taxon>Cactoideae</taxon>
        <taxon>Echinocereeae</taxon>
        <taxon>Carnegiea</taxon>
    </lineage>
</organism>
<evidence type="ECO:0000313" key="2">
    <source>
        <dbReference type="EMBL" id="KAJ8431974.1"/>
    </source>
</evidence>
<protein>
    <submittedName>
        <fullName evidence="2">Uncharacterized protein</fullName>
    </submittedName>
</protein>
<evidence type="ECO:0000256" key="1">
    <source>
        <dbReference type="SAM" id="Phobius"/>
    </source>
</evidence>
<proteinExistence type="predicted"/>
<feature type="transmembrane region" description="Helical" evidence="1">
    <location>
        <begin position="12"/>
        <end position="28"/>
    </location>
</feature>
<keyword evidence="1" id="KW-0812">Transmembrane</keyword>
<dbReference type="Proteomes" id="UP001153076">
    <property type="component" value="Unassembled WGS sequence"/>
</dbReference>
<reference evidence="2" key="1">
    <citation type="submission" date="2022-04" db="EMBL/GenBank/DDBJ databases">
        <title>Carnegiea gigantea Genome sequencing and assembly v2.</title>
        <authorList>
            <person name="Copetti D."/>
            <person name="Sanderson M.J."/>
            <person name="Burquez A."/>
            <person name="Wojciechowski M.F."/>
        </authorList>
    </citation>
    <scope>NUCLEOTIDE SEQUENCE</scope>
    <source>
        <strain evidence="2">SGP5-SGP5p</strain>
        <tissue evidence="2">Aerial part</tissue>
    </source>
</reference>